<evidence type="ECO:0000256" key="1">
    <source>
        <dbReference type="SAM" id="Coils"/>
    </source>
</evidence>
<name>A0A0C9VGF0_SPHS4</name>
<organism evidence="3 4">
    <name type="scientific">Sphaerobolus stellatus (strain SS14)</name>
    <dbReference type="NCBI Taxonomy" id="990650"/>
    <lineage>
        <taxon>Eukaryota</taxon>
        <taxon>Fungi</taxon>
        <taxon>Dikarya</taxon>
        <taxon>Basidiomycota</taxon>
        <taxon>Agaricomycotina</taxon>
        <taxon>Agaricomycetes</taxon>
        <taxon>Phallomycetidae</taxon>
        <taxon>Geastrales</taxon>
        <taxon>Sphaerobolaceae</taxon>
        <taxon>Sphaerobolus</taxon>
    </lineage>
</organism>
<dbReference type="Proteomes" id="UP000054279">
    <property type="component" value="Unassembled WGS sequence"/>
</dbReference>
<accession>A0A0C9VGF0</accession>
<keyword evidence="4" id="KW-1185">Reference proteome</keyword>
<feature type="coiled-coil region" evidence="1">
    <location>
        <begin position="198"/>
        <end position="232"/>
    </location>
</feature>
<keyword evidence="1" id="KW-0175">Coiled coil</keyword>
<evidence type="ECO:0000313" key="3">
    <source>
        <dbReference type="EMBL" id="KIJ40502.1"/>
    </source>
</evidence>
<sequence length="542" mass="60535">MQHLISPFTEHKSSPLMMFGTQCSYWAVIHHCLCWTGIYVQPEQDKASGEDGSALASPQKKAVEGYQMAVSLNIQDVILMEASEEHYVETVPVTEPFCTELNTFKLDPSTEWVIKSTPGFVAIKHKMGCSICDALASHCMAAKRSYKIFLAEEDVSQTVAEAWPELVRYQDDYYCLLEDYNALKETTQSATEECRAKINKLYEKLNTCRATIKNLDDQVQSLETQLQEIKGNSDKLPKKARYALYRKEANWATHNGYCISDIPVSDSKDDDEDLGGLPTIAEGIPQDVPSCPPTKLAHPVGKSNWNDSKVVHEAGIPAIGGSCLPLTQKGSLLILPPPSLEYYPGHWPTLRGVSDWVMESDVHDSEMHRLYIEGRALQPHEQSSDHTAVIFHIDKRAFTYWLGCEAGVTPDLAQDNLEPYFVRRVTKTIWNKVTLRSQLWANKIASLKGGIVNQFHVHDDLTPLIQESPYYFPPSVGEPMNQDESDPEPTLKQPPVGSSSLADRLDYGEGGSLTRPPADAHELQARISYFDSLVPGDHLISP</sequence>
<evidence type="ECO:0000313" key="4">
    <source>
        <dbReference type="Proteomes" id="UP000054279"/>
    </source>
</evidence>
<dbReference type="HOGENOM" id="CLU_037456_0_0_1"/>
<gene>
    <name evidence="3" type="ORF">M422DRAFT_256463</name>
</gene>
<dbReference type="AlphaFoldDB" id="A0A0C9VGF0"/>
<protein>
    <submittedName>
        <fullName evidence="3">Uncharacterized protein</fullName>
    </submittedName>
</protein>
<reference evidence="3 4" key="1">
    <citation type="submission" date="2014-06" db="EMBL/GenBank/DDBJ databases">
        <title>Evolutionary Origins and Diversification of the Mycorrhizal Mutualists.</title>
        <authorList>
            <consortium name="DOE Joint Genome Institute"/>
            <consortium name="Mycorrhizal Genomics Consortium"/>
            <person name="Kohler A."/>
            <person name="Kuo A."/>
            <person name="Nagy L.G."/>
            <person name="Floudas D."/>
            <person name="Copeland A."/>
            <person name="Barry K.W."/>
            <person name="Cichocki N."/>
            <person name="Veneault-Fourrey C."/>
            <person name="LaButti K."/>
            <person name="Lindquist E.A."/>
            <person name="Lipzen A."/>
            <person name="Lundell T."/>
            <person name="Morin E."/>
            <person name="Murat C."/>
            <person name="Riley R."/>
            <person name="Ohm R."/>
            <person name="Sun H."/>
            <person name="Tunlid A."/>
            <person name="Henrissat B."/>
            <person name="Grigoriev I.V."/>
            <person name="Hibbett D.S."/>
            <person name="Martin F."/>
        </authorList>
    </citation>
    <scope>NUCLEOTIDE SEQUENCE [LARGE SCALE GENOMIC DNA]</scope>
    <source>
        <strain evidence="3 4">SS14</strain>
    </source>
</reference>
<feature type="region of interest" description="Disordered" evidence="2">
    <location>
        <begin position="472"/>
        <end position="518"/>
    </location>
</feature>
<proteinExistence type="predicted"/>
<evidence type="ECO:0000256" key="2">
    <source>
        <dbReference type="SAM" id="MobiDB-lite"/>
    </source>
</evidence>
<dbReference type="EMBL" id="KN837143">
    <property type="protein sequence ID" value="KIJ40502.1"/>
    <property type="molecule type" value="Genomic_DNA"/>
</dbReference>